<feature type="non-terminal residue" evidence="5">
    <location>
        <position position="1"/>
    </location>
</feature>
<protein>
    <recommendedName>
        <fullName evidence="4">Sulfotransferase domain-containing protein</fullName>
    </recommendedName>
</protein>
<dbReference type="SUPFAM" id="SSF52540">
    <property type="entry name" value="P-loop containing nucleoside triphosphate hydrolases"/>
    <property type="match status" value="1"/>
</dbReference>
<feature type="region of interest" description="Disordered" evidence="3">
    <location>
        <begin position="220"/>
        <end position="240"/>
    </location>
</feature>
<evidence type="ECO:0000256" key="1">
    <source>
        <dbReference type="ARBA" id="ARBA00022679"/>
    </source>
</evidence>
<organism evidence="5">
    <name type="scientific">uncultured Chloroflexia bacterium</name>
    <dbReference type="NCBI Taxonomy" id="1672391"/>
    <lineage>
        <taxon>Bacteria</taxon>
        <taxon>Bacillati</taxon>
        <taxon>Chloroflexota</taxon>
        <taxon>Chloroflexia</taxon>
        <taxon>environmental samples</taxon>
    </lineage>
</organism>
<dbReference type="GO" id="GO:0008146">
    <property type="term" value="F:sulfotransferase activity"/>
    <property type="evidence" value="ECO:0007669"/>
    <property type="project" value="InterPro"/>
</dbReference>
<dbReference type="Pfam" id="PF00685">
    <property type="entry name" value="Sulfotransfer_1"/>
    <property type="match status" value="1"/>
</dbReference>
<evidence type="ECO:0000313" key="5">
    <source>
        <dbReference type="EMBL" id="CAA9224629.1"/>
    </source>
</evidence>
<feature type="domain" description="Sulfotransferase" evidence="4">
    <location>
        <begin position="36"/>
        <end position="140"/>
    </location>
</feature>
<dbReference type="InterPro" id="IPR027417">
    <property type="entry name" value="P-loop_NTPase"/>
</dbReference>
<dbReference type="InterPro" id="IPR000863">
    <property type="entry name" value="Sulfotransferase_dom"/>
</dbReference>
<dbReference type="PANTHER" id="PTHR10605">
    <property type="entry name" value="HEPARAN SULFATE SULFOTRANSFERASE"/>
    <property type="match status" value="1"/>
</dbReference>
<gene>
    <name evidence="5" type="ORF">AVDCRST_MAG93-604</name>
</gene>
<dbReference type="PANTHER" id="PTHR10605:SF56">
    <property type="entry name" value="BIFUNCTIONAL HEPARAN SULFATE N-DEACETYLASE_N-SULFOTRANSFERASE"/>
    <property type="match status" value="1"/>
</dbReference>
<keyword evidence="1" id="KW-0808">Transferase</keyword>
<keyword evidence="2" id="KW-0325">Glycoprotein</keyword>
<dbReference type="EMBL" id="CADCTR010000195">
    <property type="protein sequence ID" value="CAA9224629.1"/>
    <property type="molecule type" value="Genomic_DNA"/>
</dbReference>
<sequence>YASIFEPRKGRIAGEITPNYSVLDRDMISHVHDLMPDAKIILMTRNPIERAWSQAVMYFDKVEKQPVETVSVKQFRKFRKNQSSLLTDYLRTLENWGSFFPEEQIFVGFLEDVHFYPNRLLKRLYKFLGASSSSEDYKVIKRKVHSRDVETMPTAVASRLAQTYLEDARRLEESFGGYASFWRSSAERLAEDPPEGEKIAYPLYNSPLWDEWLAQWGENPRPGSREAEPRSGPLSSISRP</sequence>
<name>A0A6J4HJ83_9CHLR</name>
<dbReference type="InterPro" id="IPR037359">
    <property type="entry name" value="NST/OST"/>
</dbReference>
<accession>A0A6J4HJ83</accession>
<dbReference type="Gene3D" id="3.40.50.300">
    <property type="entry name" value="P-loop containing nucleotide triphosphate hydrolases"/>
    <property type="match status" value="1"/>
</dbReference>
<proteinExistence type="predicted"/>
<evidence type="ECO:0000259" key="4">
    <source>
        <dbReference type="Pfam" id="PF00685"/>
    </source>
</evidence>
<evidence type="ECO:0000256" key="3">
    <source>
        <dbReference type="SAM" id="MobiDB-lite"/>
    </source>
</evidence>
<reference evidence="5" key="1">
    <citation type="submission" date="2020-02" db="EMBL/GenBank/DDBJ databases">
        <authorList>
            <person name="Meier V. D."/>
        </authorList>
    </citation>
    <scope>NUCLEOTIDE SEQUENCE</scope>
    <source>
        <strain evidence="5">AVDCRST_MAG93</strain>
    </source>
</reference>
<dbReference type="AlphaFoldDB" id="A0A6J4HJ83"/>
<evidence type="ECO:0000256" key="2">
    <source>
        <dbReference type="ARBA" id="ARBA00023180"/>
    </source>
</evidence>